<dbReference type="Proteomes" id="UP000067689">
    <property type="component" value="Chromosome"/>
</dbReference>
<organism evidence="3 4">
    <name type="scientific">Aeromicrobium erythreum</name>
    <dbReference type="NCBI Taxonomy" id="2041"/>
    <lineage>
        <taxon>Bacteria</taxon>
        <taxon>Bacillati</taxon>
        <taxon>Actinomycetota</taxon>
        <taxon>Actinomycetes</taxon>
        <taxon>Propionibacteriales</taxon>
        <taxon>Nocardioidaceae</taxon>
        <taxon>Aeromicrobium</taxon>
    </lineage>
</organism>
<evidence type="ECO:0000313" key="4">
    <source>
        <dbReference type="Proteomes" id="UP000067689"/>
    </source>
</evidence>
<feature type="domain" description="Suppressor of fused-like" evidence="2">
    <location>
        <begin position="62"/>
        <end position="236"/>
    </location>
</feature>
<dbReference type="EMBL" id="CP011502">
    <property type="protein sequence ID" value="ALX05982.1"/>
    <property type="molecule type" value="Genomic_DNA"/>
</dbReference>
<protein>
    <recommendedName>
        <fullName evidence="2">Suppressor of fused-like domain-containing protein</fullName>
    </recommendedName>
</protein>
<reference evidence="3 4" key="1">
    <citation type="journal article" date="1991" name="Int. J. Syst. Bacteriol.">
        <title>Description of the erythromycin-producing bacterium Arthrobacter sp. strain NRRL B-3381 as Aeromicrobium erythreum gen. nov., sp. nov.</title>
        <authorList>
            <person name="Miller E.S."/>
            <person name="Woese C.R."/>
            <person name="Brenner S."/>
        </authorList>
    </citation>
    <scope>NUCLEOTIDE SEQUENCE [LARGE SCALE GENOMIC DNA]</scope>
    <source>
        <strain evidence="3 4">AR18</strain>
    </source>
</reference>
<dbReference type="InterPro" id="IPR020941">
    <property type="entry name" value="SUFU-like_domain"/>
</dbReference>
<dbReference type="STRING" id="2041.AERYTH_15395"/>
<feature type="region of interest" description="Disordered" evidence="1">
    <location>
        <begin position="1"/>
        <end position="31"/>
    </location>
</feature>
<dbReference type="InterPro" id="IPR037181">
    <property type="entry name" value="SUFU_N"/>
</dbReference>
<gene>
    <name evidence="3" type="ORF">AERYTH_15395</name>
</gene>
<feature type="compositionally biased region" description="Basic and acidic residues" evidence="1">
    <location>
        <begin position="12"/>
        <end position="25"/>
    </location>
</feature>
<proteinExistence type="predicted"/>
<feature type="compositionally biased region" description="Basic residues" evidence="1">
    <location>
        <begin position="1"/>
        <end position="11"/>
    </location>
</feature>
<dbReference type="KEGG" id="aer:AERYTH_15395"/>
<evidence type="ECO:0000313" key="3">
    <source>
        <dbReference type="EMBL" id="ALX05982.1"/>
    </source>
</evidence>
<evidence type="ECO:0000256" key="1">
    <source>
        <dbReference type="SAM" id="MobiDB-lite"/>
    </source>
</evidence>
<dbReference type="SUPFAM" id="SSF103359">
    <property type="entry name" value="Suppressor of Fused, N-terminal domain"/>
    <property type="match status" value="1"/>
</dbReference>
<dbReference type="Pfam" id="PF05076">
    <property type="entry name" value="SUFU"/>
    <property type="match status" value="1"/>
</dbReference>
<name>A0A0U4CDP7_9ACTN</name>
<keyword evidence="4" id="KW-1185">Reference proteome</keyword>
<dbReference type="AlphaFoldDB" id="A0A0U4CDP7"/>
<sequence>MFGRRRARRREHPTTVRHQERERPFEPAGLGCSETVDAVDRHLEQWVGPVETVFHEIVSDLVHVDVHLVPAGEGRPFHTLATSGMSDRRMTVPQDLQGQVPDRVEVMVMLPPDWPVDEASWVDERSYWPVRALKVLARFPHEYETWLGAWHSLPNGDPAEPYADDTRFCGLMLAPPLRLPQGARTFRTDDGREVALLAMLPLLPDELEMKLTEGVDGLLDGLDAHGVTELLDPDRPSVLGPPR</sequence>
<dbReference type="PATRIC" id="fig|2041.4.peg.3215"/>
<evidence type="ECO:0000259" key="2">
    <source>
        <dbReference type="Pfam" id="PF05076"/>
    </source>
</evidence>
<accession>A0A0U4CDP7</accession>